<gene>
    <name evidence="1" type="ORF">R54767_02929</name>
</gene>
<evidence type="ECO:0000313" key="1">
    <source>
        <dbReference type="EMBL" id="CAG4903150.1"/>
    </source>
</evidence>
<reference evidence="1 2" key="1">
    <citation type="submission" date="2021-04" db="EMBL/GenBank/DDBJ databases">
        <authorList>
            <person name="Vanwijnsberghe S."/>
        </authorList>
    </citation>
    <scope>NUCLEOTIDE SEQUENCE [LARGE SCALE GENOMIC DNA]</scope>
    <source>
        <strain evidence="1 2">LMG 32171</strain>
    </source>
</reference>
<dbReference type="Proteomes" id="UP000789752">
    <property type="component" value="Unassembled WGS sequence"/>
</dbReference>
<dbReference type="EMBL" id="CAJQYY010000016">
    <property type="protein sequence ID" value="CAG4903150.1"/>
    <property type="molecule type" value="Genomic_DNA"/>
</dbReference>
<keyword evidence="2" id="KW-1185">Reference proteome</keyword>
<protein>
    <submittedName>
        <fullName evidence="1">Uncharacterized protein</fullName>
    </submittedName>
</protein>
<comment type="caution">
    <text evidence="1">The sequence shown here is derived from an EMBL/GenBank/DDBJ whole genome shotgun (WGS) entry which is preliminary data.</text>
</comment>
<evidence type="ECO:0000313" key="2">
    <source>
        <dbReference type="Proteomes" id="UP000789752"/>
    </source>
</evidence>
<proteinExistence type="predicted"/>
<name>A0ABM8U4T9_9BURK</name>
<sequence>MKREGMADIAQPVSLAGRTRRQAYFLNAWHRQAPHCLLNTLGQRQTERTSHGYC</sequence>
<organism evidence="1 2">
    <name type="scientific">Paraburkholderia gardini</name>
    <dbReference type="NCBI Taxonomy" id="2823469"/>
    <lineage>
        <taxon>Bacteria</taxon>
        <taxon>Pseudomonadati</taxon>
        <taxon>Pseudomonadota</taxon>
        <taxon>Betaproteobacteria</taxon>
        <taxon>Burkholderiales</taxon>
        <taxon>Burkholderiaceae</taxon>
        <taxon>Paraburkholderia</taxon>
    </lineage>
</organism>
<accession>A0ABM8U4T9</accession>